<dbReference type="EMBL" id="JAINUF010000003">
    <property type="protein sequence ID" value="KAJ8368917.1"/>
    <property type="molecule type" value="Genomic_DNA"/>
</dbReference>
<feature type="region of interest" description="Disordered" evidence="1">
    <location>
        <begin position="1"/>
        <end position="89"/>
    </location>
</feature>
<reference evidence="2" key="1">
    <citation type="journal article" date="2023" name="Science">
        <title>Genome structures resolve the early diversification of teleost fishes.</title>
        <authorList>
            <person name="Parey E."/>
            <person name="Louis A."/>
            <person name="Montfort J."/>
            <person name="Bouchez O."/>
            <person name="Roques C."/>
            <person name="Iampietro C."/>
            <person name="Lluch J."/>
            <person name="Castinel A."/>
            <person name="Donnadieu C."/>
            <person name="Desvignes T."/>
            <person name="Floi Bucao C."/>
            <person name="Jouanno E."/>
            <person name="Wen M."/>
            <person name="Mejri S."/>
            <person name="Dirks R."/>
            <person name="Jansen H."/>
            <person name="Henkel C."/>
            <person name="Chen W.J."/>
            <person name="Zahm M."/>
            <person name="Cabau C."/>
            <person name="Klopp C."/>
            <person name="Thompson A.W."/>
            <person name="Robinson-Rechavi M."/>
            <person name="Braasch I."/>
            <person name="Lecointre G."/>
            <person name="Bobe J."/>
            <person name="Postlethwait J.H."/>
            <person name="Berthelot C."/>
            <person name="Roest Crollius H."/>
            <person name="Guiguen Y."/>
        </authorList>
    </citation>
    <scope>NUCLEOTIDE SEQUENCE</scope>
    <source>
        <strain evidence="2">WJC10195</strain>
    </source>
</reference>
<protein>
    <submittedName>
        <fullName evidence="2">Uncharacterized protein</fullName>
    </submittedName>
</protein>
<evidence type="ECO:0000313" key="2">
    <source>
        <dbReference type="EMBL" id="KAJ8368917.1"/>
    </source>
</evidence>
<sequence length="89" mass="9660">MESGQGLEKTPTANRKALRSQSRAAAVAAMKGRCHDSEEEEEEAEADPRLKRGSSSRRSISMGDFQRAVGQGRSEPPSAASHRPRPPGW</sequence>
<accession>A0A9Q1FWV1</accession>
<organism evidence="2 3">
    <name type="scientific">Synaphobranchus kaupii</name>
    <name type="common">Kaup's arrowtooth eel</name>
    <dbReference type="NCBI Taxonomy" id="118154"/>
    <lineage>
        <taxon>Eukaryota</taxon>
        <taxon>Metazoa</taxon>
        <taxon>Chordata</taxon>
        <taxon>Craniata</taxon>
        <taxon>Vertebrata</taxon>
        <taxon>Euteleostomi</taxon>
        <taxon>Actinopterygii</taxon>
        <taxon>Neopterygii</taxon>
        <taxon>Teleostei</taxon>
        <taxon>Anguilliformes</taxon>
        <taxon>Synaphobranchidae</taxon>
        <taxon>Synaphobranchus</taxon>
    </lineage>
</organism>
<proteinExistence type="predicted"/>
<keyword evidence="3" id="KW-1185">Reference proteome</keyword>
<name>A0A9Q1FWV1_SYNKA</name>
<gene>
    <name evidence="2" type="ORF">SKAU_G00089450</name>
</gene>
<comment type="caution">
    <text evidence="2">The sequence shown here is derived from an EMBL/GenBank/DDBJ whole genome shotgun (WGS) entry which is preliminary data.</text>
</comment>
<dbReference type="Proteomes" id="UP001152622">
    <property type="component" value="Chromosome 3"/>
</dbReference>
<dbReference type="AlphaFoldDB" id="A0A9Q1FWV1"/>
<evidence type="ECO:0000256" key="1">
    <source>
        <dbReference type="SAM" id="MobiDB-lite"/>
    </source>
</evidence>
<evidence type="ECO:0000313" key="3">
    <source>
        <dbReference type="Proteomes" id="UP001152622"/>
    </source>
</evidence>